<accession>A0A7W7CDL6</accession>
<dbReference type="SMART" id="SM00345">
    <property type="entry name" value="HTH_GNTR"/>
    <property type="match status" value="1"/>
</dbReference>
<dbReference type="SMART" id="SM00895">
    <property type="entry name" value="FCD"/>
    <property type="match status" value="1"/>
</dbReference>
<evidence type="ECO:0000259" key="4">
    <source>
        <dbReference type="PROSITE" id="PS50949"/>
    </source>
</evidence>
<dbReference type="PROSITE" id="PS50949">
    <property type="entry name" value="HTH_GNTR"/>
    <property type="match status" value="1"/>
</dbReference>
<dbReference type="PRINTS" id="PR00035">
    <property type="entry name" value="HTHGNTR"/>
</dbReference>
<name>A0A7W7CDL6_9PSEU</name>
<proteinExistence type="predicted"/>
<comment type="caution">
    <text evidence="5">The sequence shown here is derived from an EMBL/GenBank/DDBJ whole genome shotgun (WGS) entry which is preliminary data.</text>
</comment>
<dbReference type="InterPro" id="IPR008920">
    <property type="entry name" value="TF_FadR/GntR_C"/>
</dbReference>
<evidence type="ECO:0000256" key="2">
    <source>
        <dbReference type="ARBA" id="ARBA00023125"/>
    </source>
</evidence>
<dbReference type="Pfam" id="PF00392">
    <property type="entry name" value="GntR"/>
    <property type="match status" value="1"/>
</dbReference>
<protein>
    <submittedName>
        <fullName evidence="5">DNA-binding FadR family transcriptional regulator</fullName>
    </submittedName>
</protein>
<evidence type="ECO:0000313" key="6">
    <source>
        <dbReference type="Proteomes" id="UP000533598"/>
    </source>
</evidence>
<dbReference type="AlphaFoldDB" id="A0A7W7CDL6"/>
<dbReference type="InterPro" id="IPR036390">
    <property type="entry name" value="WH_DNA-bd_sf"/>
</dbReference>
<dbReference type="CDD" id="cd07377">
    <property type="entry name" value="WHTH_GntR"/>
    <property type="match status" value="1"/>
</dbReference>
<dbReference type="EMBL" id="JACHMH010000001">
    <property type="protein sequence ID" value="MBB4679242.1"/>
    <property type="molecule type" value="Genomic_DNA"/>
</dbReference>
<dbReference type="InterPro" id="IPR000524">
    <property type="entry name" value="Tscrpt_reg_HTH_GntR"/>
</dbReference>
<keyword evidence="1" id="KW-0805">Transcription regulation</keyword>
<feature type="domain" description="HTH gntR-type" evidence="4">
    <location>
        <begin position="23"/>
        <end position="93"/>
    </location>
</feature>
<reference evidence="5 6" key="1">
    <citation type="submission" date="2020-08" db="EMBL/GenBank/DDBJ databases">
        <title>Sequencing the genomes of 1000 actinobacteria strains.</title>
        <authorList>
            <person name="Klenk H.-P."/>
        </authorList>
    </citation>
    <scope>NUCLEOTIDE SEQUENCE [LARGE SCALE GENOMIC DNA]</scope>
    <source>
        <strain evidence="5 6">DSM 44230</strain>
    </source>
</reference>
<dbReference type="SUPFAM" id="SSF46785">
    <property type="entry name" value="Winged helix' DNA-binding domain"/>
    <property type="match status" value="1"/>
</dbReference>
<dbReference type="GO" id="GO:0003677">
    <property type="term" value="F:DNA binding"/>
    <property type="evidence" value="ECO:0007669"/>
    <property type="project" value="UniProtKB-KW"/>
</dbReference>
<dbReference type="PANTHER" id="PTHR43537:SF24">
    <property type="entry name" value="GLUCONATE OPERON TRANSCRIPTIONAL REPRESSOR"/>
    <property type="match status" value="1"/>
</dbReference>
<dbReference type="Gene3D" id="1.20.120.530">
    <property type="entry name" value="GntR ligand-binding domain-like"/>
    <property type="match status" value="1"/>
</dbReference>
<sequence length="249" mass="26803">MSSEPEPPATLADQAVFRPVRSGNAFEEAVERILQAIKLGVVGPGERLPAERDLAVRLGVSRMTLREAIRALQQSGYVESRRGRFGGTFVVNRAEDAPRGKARLRKLVVGMGSVGLEDTLTFREVLETGAAGAAATRPLPEPERALLRAVHEQVRTATPETYRHLDSRFHLAIAQITGSPSLASAVADNRMRINELLDAIPLLGHNIEHSHEQHERIVAAVLAGDGPAARAAMAEHLAGTAALLRAFLS</sequence>
<keyword evidence="3" id="KW-0804">Transcription</keyword>
<keyword evidence="6" id="KW-1185">Reference proteome</keyword>
<gene>
    <name evidence="5" type="ORF">HNR67_005360</name>
</gene>
<dbReference type="InterPro" id="IPR036388">
    <property type="entry name" value="WH-like_DNA-bd_sf"/>
</dbReference>
<keyword evidence="2 5" id="KW-0238">DNA-binding</keyword>
<dbReference type="RefSeq" id="WP_185005010.1">
    <property type="nucleotide sequence ID" value="NZ_BAAAUI010000025.1"/>
</dbReference>
<dbReference type="Pfam" id="PF07729">
    <property type="entry name" value="FCD"/>
    <property type="match status" value="1"/>
</dbReference>
<dbReference type="PANTHER" id="PTHR43537">
    <property type="entry name" value="TRANSCRIPTIONAL REGULATOR, GNTR FAMILY"/>
    <property type="match status" value="1"/>
</dbReference>
<dbReference type="Gene3D" id="1.10.10.10">
    <property type="entry name" value="Winged helix-like DNA-binding domain superfamily/Winged helix DNA-binding domain"/>
    <property type="match status" value="1"/>
</dbReference>
<organism evidence="5 6">
    <name type="scientific">Crossiella cryophila</name>
    <dbReference type="NCBI Taxonomy" id="43355"/>
    <lineage>
        <taxon>Bacteria</taxon>
        <taxon>Bacillati</taxon>
        <taxon>Actinomycetota</taxon>
        <taxon>Actinomycetes</taxon>
        <taxon>Pseudonocardiales</taxon>
        <taxon>Pseudonocardiaceae</taxon>
        <taxon>Crossiella</taxon>
    </lineage>
</organism>
<dbReference type="Proteomes" id="UP000533598">
    <property type="component" value="Unassembled WGS sequence"/>
</dbReference>
<dbReference type="GO" id="GO:0003700">
    <property type="term" value="F:DNA-binding transcription factor activity"/>
    <property type="evidence" value="ECO:0007669"/>
    <property type="project" value="InterPro"/>
</dbReference>
<dbReference type="SUPFAM" id="SSF48008">
    <property type="entry name" value="GntR ligand-binding domain-like"/>
    <property type="match status" value="1"/>
</dbReference>
<evidence type="ECO:0000256" key="3">
    <source>
        <dbReference type="ARBA" id="ARBA00023163"/>
    </source>
</evidence>
<evidence type="ECO:0000256" key="1">
    <source>
        <dbReference type="ARBA" id="ARBA00023015"/>
    </source>
</evidence>
<evidence type="ECO:0000313" key="5">
    <source>
        <dbReference type="EMBL" id="MBB4679242.1"/>
    </source>
</evidence>
<dbReference type="InterPro" id="IPR011711">
    <property type="entry name" value="GntR_C"/>
</dbReference>